<feature type="compositionally biased region" description="Basic and acidic residues" evidence="4">
    <location>
        <begin position="138"/>
        <end position="156"/>
    </location>
</feature>
<evidence type="ECO:0000256" key="4">
    <source>
        <dbReference type="SAM" id="MobiDB-lite"/>
    </source>
</evidence>
<comment type="similarity">
    <text evidence="2">Belongs to the UPF0688 family.</text>
</comment>
<evidence type="ECO:0000313" key="5">
    <source>
        <dbReference type="Ensembl" id="ENSCCRP00000126877.1"/>
    </source>
</evidence>
<dbReference type="GO" id="GO:0005634">
    <property type="term" value="C:nucleus"/>
    <property type="evidence" value="ECO:0007669"/>
    <property type="project" value="UniProtKB-SubCell"/>
</dbReference>
<keyword evidence="3" id="KW-0539">Nucleus</keyword>
<dbReference type="PANTHER" id="PTHR28491">
    <property type="entry name" value="UPF0688 PROTEIN C1ORF174"/>
    <property type="match status" value="1"/>
</dbReference>
<organism evidence="5 6">
    <name type="scientific">Cyprinus carpio carpio</name>
    <dbReference type="NCBI Taxonomy" id="630221"/>
    <lineage>
        <taxon>Eukaryota</taxon>
        <taxon>Metazoa</taxon>
        <taxon>Chordata</taxon>
        <taxon>Craniata</taxon>
        <taxon>Vertebrata</taxon>
        <taxon>Euteleostomi</taxon>
        <taxon>Actinopterygii</taxon>
        <taxon>Neopterygii</taxon>
        <taxon>Teleostei</taxon>
        <taxon>Ostariophysi</taxon>
        <taxon>Cypriniformes</taxon>
        <taxon>Cyprinidae</taxon>
        <taxon>Cyprininae</taxon>
        <taxon>Cyprinus</taxon>
    </lineage>
</organism>
<dbReference type="Proteomes" id="UP001108240">
    <property type="component" value="Unplaced"/>
</dbReference>
<reference evidence="5" key="1">
    <citation type="submission" date="2025-08" db="UniProtKB">
        <authorList>
            <consortium name="Ensembl"/>
        </authorList>
    </citation>
    <scope>IDENTIFICATION</scope>
</reference>
<name>A0A9J7Z3I6_CYPCA</name>
<reference evidence="5" key="2">
    <citation type="submission" date="2025-09" db="UniProtKB">
        <authorList>
            <consortium name="Ensembl"/>
        </authorList>
    </citation>
    <scope>IDENTIFICATION</scope>
</reference>
<proteinExistence type="inferred from homology"/>
<evidence type="ECO:0000256" key="1">
    <source>
        <dbReference type="ARBA" id="ARBA00004123"/>
    </source>
</evidence>
<evidence type="ECO:0000313" key="6">
    <source>
        <dbReference type="Proteomes" id="UP001108240"/>
    </source>
</evidence>
<accession>A0A9J7Z3I6</accession>
<keyword evidence="6" id="KW-1185">Reference proteome</keyword>
<evidence type="ECO:0000256" key="3">
    <source>
        <dbReference type="ARBA" id="ARBA00023242"/>
    </source>
</evidence>
<dbReference type="AlphaFoldDB" id="A0A9J7Z3I6"/>
<sequence length="244" mass="27079">MRAKQIVVGSHRLRVRGTVSLNTPGANSSVKVSVSVYSSISSPLFPSVGYSNNKVSHDVSATSKTALIFYCLHLLLVFSPQKAARRRVLRGLVQRSASDIASAAKQMAGDGGEARRLPKRPFHGEAEEKSSATMNENVKIESGKKTSGERRGKENSAAKCTALTSGYAEAKMDQTVIHSPQTREDPSIFFDEDSNHIFPVEQFFGNMDVVQDYPRRTPGSERMSRRKYRSMHYYAKEDSEDEQL</sequence>
<dbReference type="PANTHER" id="PTHR28491:SF1">
    <property type="entry name" value="UPF0688 PROTEIN C1ORF174"/>
    <property type="match status" value="1"/>
</dbReference>
<feature type="region of interest" description="Disordered" evidence="4">
    <location>
        <begin position="105"/>
        <end position="158"/>
    </location>
</feature>
<dbReference type="InterPro" id="IPR031530">
    <property type="entry name" value="UPF0688"/>
</dbReference>
<evidence type="ECO:0000256" key="2">
    <source>
        <dbReference type="ARBA" id="ARBA00006634"/>
    </source>
</evidence>
<feature type="compositionally biased region" description="Basic and acidic residues" evidence="4">
    <location>
        <begin position="112"/>
        <end position="130"/>
    </location>
</feature>
<protein>
    <submittedName>
        <fullName evidence="5">Si:ch211-147a11.3</fullName>
    </submittedName>
</protein>
<dbReference type="Pfam" id="PF15772">
    <property type="entry name" value="UPF0688"/>
    <property type="match status" value="1"/>
</dbReference>
<comment type="subcellular location">
    <subcellularLocation>
        <location evidence="1">Nucleus</location>
    </subcellularLocation>
</comment>
<dbReference type="Ensembl" id="ENSCCRT00000182544.1">
    <property type="protein sequence ID" value="ENSCCRP00000126877.1"/>
    <property type="gene ID" value="ENSCCRG00000071747.1"/>
</dbReference>
<dbReference type="GeneTree" id="ENSGT00390000016496"/>
<dbReference type="OMA" id="MAPKEPR"/>